<reference evidence="12" key="1">
    <citation type="journal article" date="2016" name="Nat. Biotechnol.">
        <title>Sequencing wild and cultivated cassava and related species reveals extensive interspecific hybridization and genetic diversity.</title>
        <authorList>
            <person name="Bredeson J.V."/>
            <person name="Lyons J.B."/>
            <person name="Prochnik S.E."/>
            <person name="Wu G.A."/>
            <person name="Ha C.M."/>
            <person name="Edsinger-Gonzales E."/>
            <person name="Grimwood J."/>
            <person name="Schmutz J."/>
            <person name="Rabbi I.Y."/>
            <person name="Egesi C."/>
            <person name="Nauluvula P."/>
            <person name="Lebot V."/>
            <person name="Ndunguru J."/>
            <person name="Mkamilo G."/>
            <person name="Bart R.S."/>
            <person name="Setter T.L."/>
            <person name="Gleadow R.M."/>
            <person name="Kulakow P."/>
            <person name="Ferguson M.E."/>
            <person name="Rounsley S."/>
            <person name="Rokhsar D.S."/>
        </authorList>
    </citation>
    <scope>NUCLEOTIDE SEQUENCE [LARGE SCALE GENOMIC DNA]</scope>
    <source>
        <strain evidence="12">cv. AM560-2</strain>
    </source>
</reference>
<dbReference type="OrthoDB" id="635050at2759"/>
<name>A0A2C9UBW7_MANES</name>
<evidence type="ECO:0000256" key="1">
    <source>
        <dbReference type="ARBA" id="ARBA00004167"/>
    </source>
</evidence>
<dbReference type="Proteomes" id="UP000091857">
    <property type="component" value="Chromosome 15"/>
</dbReference>
<feature type="signal peptide" evidence="8">
    <location>
        <begin position="1"/>
        <end position="19"/>
    </location>
</feature>
<keyword evidence="3 8" id="KW-0732">Signal</keyword>
<organism evidence="11 12">
    <name type="scientific">Manihot esculenta</name>
    <name type="common">Cassava</name>
    <name type="synonym">Jatropha manihot</name>
    <dbReference type="NCBI Taxonomy" id="3983"/>
    <lineage>
        <taxon>Eukaryota</taxon>
        <taxon>Viridiplantae</taxon>
        <taxon>Streptophyta</taxon>
        <taxon>Embryophyta</taxon>
        <taxon>Tracheophyta</taxon>
        <taxon>Spermatophyta</taxon>
        <taxon>Magnoliopsida</taxon>
        <taxon>eudicotyledons</taxon>
        <taxon>Gunneridae</taxon>
        <taxon>Pentapetalae</taxon>
        <taxon>rosids</taxon>
        <taxon>fabids</taxon>
        <taxon>Malpighiales</taxon>
        <taxon>Euphorbiaceae</taxon>
        <taxon>Crotonoideae</taxon>
        <taxon>Manihoteae</taxon>
        <taxon>Manihot</taxon>
    </lineage>
</organism>
<comment type="catalytic activity">
    <reaction evidence="6">
        <text>L-seryl-[protein] + ATP = O-phospho-L-seryl-[protein] + ADP + H(+)</text>
        <dbReference type="Rhea" id="RHEA:17989"/>
        <dbReference type="Rhea" id="RHEA-COMP:9863"/>
        <dbReference type="Rhea" id="RHEA-COMP:11604"/>
        <dbReference type="ChEBI" id="CHEBI:15378"/>
        <dbReference type="ChEBI" id="CHEBI:29999"/>
        <dbReference type="ChEBI" id="CHEBI:30616"/>
        <dbReference type="ChEBI" id="CHEBI:83421"/>
        <dbReference type="ChEBI" id="CHEBI:456216"/>
        <dbReference type="EC" id="2.7.11.1"/>
    </reaction>
</comment>
<keyword evidence="12" id="KW-1185">Reference proteome</keyword>
<evidence type="ECO:0000256" key="7">
    <source>
        <dbReference type="SAM" id="Phobius"/>
    </source>
</evidence>
<sequence length="292" mass="32210">MGYSLLIPLGFLLFSSINGDSIQDPACPSFDCGNGITIDYPFWHQNQQIEHCGYPGFDLSCADQNPMLHLSNYTDLYPIKHINYSNKSLILAYSGLKSATCPTITHDITLNTSSLLFNSSGNKLVRFFYNCSLYPPSLPHIQCLQYGAKRSYVFKEGAIPEFDWNRYCASTVVVPVIEEAMDHGDLVQGFDQGFKLTWNQAAADGVCQSCEASGGFCSYSNGLPSTFFCICSYGRESINCHNHGVASTRRRPNYVALGALLLTIGGLVIMATVFYVTQKKKKNKGVGSYKPV</sequence>
<feature type="domain" description="Wall-associated receptor kinase C-terminal" evidence="10">
    <location>
        <begin position="143"/>
        <end position="232"/>
    </location>
</feature>
<evidence type="ECO:0000256" key="3">
    <source>
        <dbReference type="ARBA" id="ARBA00022729"/>
    </source>
</evidence>
<keyword evidence="4" id="KW-0325">Glycoprotein</keyword>
<dbReference type="GO" id="GO:0016020">
    <property type="term" value="C:membrane"/>
    <property type="evidence" value="ECO:0007669"/>
    <property type="project" value="UniProtKB-SubCell"/>
</dbReference>
<dbReference type="InterPro" id="IPR032872">
    <property type="entry name" value="WAK_assoc_C"/>
</dbReference>
<evidence type="ECO:0000259" key="9">
    <source>
        <dbReference type="Pfam" id="PF13947"/>
    </source>
</evidence>
<evidence type="ECO:0000313" key="11">
    <source>
        <dbReference type="EMBL" id="OAY27655.1"/>
    </source>
</evidence>
<gene>
    <name evidence="11" type="ORF">MANES_15G004500v8</name>
</gene>
<evidence type="ECO:0000259" key="10">
    <source>
        <dbReference type="Pfam" id="PF14380"/>
    </source>
</evidence>
<dbReference type="InterPro" id="IPR025287">
    <property type="entry name" value="WAK_GUB"/>
</dbReference>
<dbReference type="EC" id="2.7.11.1" evidence="2"/>
<comment type="subcellular location">
    <subcellularLocation>
        <location evidence="1">Membrane</location>
        <topology evidence="1">Single-pass membrane protein</topology>
    </subcellularLocation>
</comment>
<accession>A0A2C9UBW7</accession>
<proteinExistence type="predicted"/>
<dbReference type="EMBL" id="CM004401">
    <property type="protein sequence ID" value="OAY27655.1"/>
    <property type="molecule type" value="Genomic_DNA"/>
</dbReference>
<keyword evidence="7" id="KW-0812">Transmembrane</keyword>
<dbReference type="PANTHER" id="PTHR33138:SF51">
    <property type="entry name" value="WALL-ASSOCIATED RECEPTOR KINASE GALACTURONAN-BINDING DOMAIN-CONTAINING PROTEIN"/>
    <property type="match status" value="1"/>
</dbReference>
<evidence type="ECO:0000256" key="4">
    <source>
        <dbReference type="ARBA" id="ARBA00023180"/>
    </source>
</evidence>
<evidence type="ECO:0000256" key="5">
    <source>
        <dbReference type="ARBA" id="ARBA00047899"/>
    </source>
</evidence>
<feature type="domain" description="Wall-associated receptor kinase galacturonan-binding" evidence="9">
    <location>
        <begin position="27"/>
        <end position="91"/>
    </location>
</feature>
<protein>
    <recommendedName>
        <fullName evidence="2">non-specific serine/threonine protein kinase</fullName>
        <ecNumber evidence="2">2.7.11.1</ecNumber>
    </recommendedName>
</protein>
<dbReference type="PANTHER" id="PTHR33138">
    <property type="entry name" value="OS01G0690200 PROTEIN"/>
    <property type="match status" value="1"/>
</dbReference>
<dbReference type="Pfam" id="PF14380">
    <property type="entry name" value="WAK_assoc"/>
    <property type="match status" value="1"/>
</dbReference>
<dbReference type="AlphaFoldDB" id="A0A2C9UBW7"/>
<feature type="transmembrane region" description="Helical" evidence="7">
    <location>
        <begin position="254"/>
        <end position="276"/>
    </location>
</feature>
<keyword evidence="7" id="KW-1133">Transmembrane helix</keyword>
<evidence type="ECO:0000256" key="8">
    <source>
        <dbReference type="SAM" id="SignalP"/>
    </source>
</evidence>
<dbReference type="STRING" id="3983.A0A2C9UBW7"/>
<evidence type="ECO:0000313" key="12">
    <source>
        <dbReference type="Proteomes" id="UP000091857"/>
    </source>
</evidence>
<feature type="chain" id="PRO_5012654880" description="non-specific serine/threonine protein kinase" evidence="8">
    <location>
        <begin position="20"/>
        <end position="292"/>
    </location>
</feature>
<comment type="catalytic activity">
    <reaction evidence="5">
        <text>L-threonyl-[protein] + ATP = O-phospho-L-threonyl-[protein] + ADP + H(+)</text>
        <dbReference type="Rhea" id="RHEA:46608"/>
        <dbReference type="Rhea" id="RHEA-COMP:11060"/>
        <dbReference type="Rhea" id="RHEA-COMP:11605"/>
        <dbReference type="ChEBI" id="CHEBI:15378"/>
        <dbReference type="ChEBI" id="CHEBI:30013"/>
        <dbReference type="ChEBI" id="CHEBI:30616"/>
        <dbReference type="ChEBI" id="CHEBI:61977"/>
        <dbReference type="ChEBI" id="CHEBI:456216"/>
        <dbReference type="EC" id="2.7.11.1"/>
    </reaction>
</comment>
<keyword evidence="7" id="KW-0472">Membrane</keyword>
<dbReference type="GO" id="GO:0030247">
    <property type="term" value="F:polysaccharide binding"/>
    <property type="evidence" value="ECO:0007669"/>
    <property type="project" value="InterPro"/>
</dbReference>
<dbReference type="Gramene" id="Manes.15G004500.1.v8.1">
    <property type="protein sequence ID" value="Manes.15G004500.1.v8.1.CDS"/>
    <property type="gene ID" value="Manes.15G004500.v8.1"/>
</dbReference>
<comment type="caution">
    <text evidence="11">The sequence shown here is derived from an EMBL/GenBank/DDBJ whole genome shotgun (WGS) entry which is preliminary data.</text>
</comment>
<evidence type="ECO:0000256" key="2">
    <source>
        <dbReference type="ARBA" id="ARBA00012513"/>
    </source>
</evidence>
<dbReference type="GO" id="GO:0004674">
    <property type="term" value="F:protein serine/threonine kinase activity"/>
    <property type="evidence" value="ECO:0007669"/>
    <property type="project" value="UniProtKB-EC"/>
</dbReference>
<dbReference type="Pfam" id="PF13947">
    <property type="entry name" value="GUB_WAK_bind"/>
    <property type="match status" value="1"/>
</dbReference>
<evidence type="ECO:0000256" key="6">
    <source>
        <dbReference type="ARBA" id="ARBA00048679"/>
    </source>
</evidence>